<sequence>MLTVGNQTCEASHRDCSKHCFEVADKTCEASIKVVRFSSLEEHL</sequence>
<comment type="caution">
    <text evidence="1">The sequence shown here is derived from an EMBL/GenBank/DDBJ whole genome shotgun (WGS) entry which is preliminary data.</text>
</comment>
<reference evidence="1 2" key="1">
    <citation type="submission" date="2012-07" db="EMBL/GenBank/DDBJ databases">
        <authorList>
            <person name="Durkin A.S."/>
            <person name="McCorrison J."/>
            <person name="Torralba M."/>
            <person name="Gillis M."/>
            <person name="Methe B."/>
            <person name="Sutton G."/>
            <person name="Nelson K.E."/>
        </authorList>
    </citation>
    <scope>NUCLEOTIDE SEQUENCE [LARGE SCALE GENOMIC DNA]</scope>
    <source>
        <strain evidence="1 2">SK1138</strain>
    </source>
</reference>
<organism evidence="1 2">
    <name type="scientific">Streptococcus anginosus SK1138</name>
    <dbReference type="NCBI Taxonomy" id="1161422"/>
    <lineage>
        <taxon>Bacteria</taxon>
        <taxon>Bacillati</taxon>
        <taxon>Bacillota</taxon>
        <taxon>Bacilli</taxon>
        <taxon>Lactobacillales</taxon>
        <taxon>Streptococcaceae</taxon>
        <taxon>Streptococcus</taxon>
        <taxon>Streptococcus anginosus group</taxon>
    </lineage>
</organism>
<accession>A0AAD2YB42</accession>
<evidence type="ECO:0000313" key="1">
    <source>
        <dbReference type="EMBL" id="EJP27352.1"/>
    </source>
</evidence>
<dbReference type="AlphaFoldDB" id="A0AAD2YB42"/>
<dbReference type="Proteomes" id="UP000006614">
    <property type="component" value="Unassembled WGS sequence"/>
</dbReference>
<protein>
    <submittedName>
        <fullName evidence="1">Uncharacterized protein</fullName>
    </submittedName>
</protein>
<evidence type="ECO:0000313" key="2">
    <source>
        <dbReference type="Proteomes" id="UP000006614"/>
    </source>
</evidence>
<gene>
    <name evidence="1" type="ORF">HMPREF1126_1300</name>
</gene>
<name>A0AAD2YB42_STRAP</name>
<proteinExistence type="predicted"/>
<dbReference type="EMBL" id="ALJO01000002">
    <property type="protein sequence ID" value="EJP27352.1"/>
    <property type="molecule type" value="Genomic_DNA"/>
</dbReference>